<organism evidence="2 3">
    <name type="scientific">Paraburkholderia caledonica</name>
    <dbReference type="NCBI Taxonomy" id="134536"/>
    <lineage>
        <taxon>Bacteria</taxon>
        <taxon>Pseudomonadati</taxon>
        <taxon>Pseudomonadota</taxon>
        <taxon>Betaproteobacteria</taxon>
        <taxon>Burkholderiales</taxon>
        <taxon>Burkholderiaceae</taxon>
        <taxon>Paraburkholderia</taxon>
    </lineage>
</organism>
<dbReference type="AlphaFoldDB" id="A0AB73INP4"/>
<gene>
    <name evidence="2" type="ORF">J2793_007093</name>
</gene>
<proteinExistence type="predicted"/>
<reference evidence="2" key="1">
    <citation type="submission" date="2023-07" db="EMBL/GenBank/DDBJ databases">
        <title>Sorghum-associated microbial communities from plants grown in Nebraska, USA.</title>
        <authorList>
            <person name="Schachtman D."/>
        </authorList>
    </citation>
    <scope>NUCLEOTIDE SEQUENCE</scope>
    <source>
        <strain evidence="2">DS1061</strain>
    </source>
</reference>
<evidence type="ECO:0000256" key="1">
    <source>
        <dbReference type="SAM" id="SignalP"/>
    </source>
</evidence>
<sequence length="210" mass="23464">MRRAFILCGLLLLVGATGCAHRASARGEVQTEVTEDQVACPNLSGDFAGTGRLVHGDSTQQIGARLPADFVFPIGDREAWSAMRSRYRRDDHGIIVPPDVVRVTPSGKSQYLIATFYGDMEIGAYTSRNAGKTQSTCRAGVQYRTYEKESTRSDYGPNDVTTDDAIWIDADGDLIFRRNMSVEYHALLLNLPMGTGHFFEEYRFRRVSRR</sequence>
<accession>A0AB73INP4</accession>
<comment type="caution">
    <text evidence="2">The sequence shown here is derived from an EMBL/GenBank/DDBJ whole genome shotgun (WGS) entry which is preliminary data.</text>
</comment>
<protein>
    <recommendedName>
        <fullName evidence="4">Lipoprotein</fullName>
    </recommendedName>
</protein>
<dbReference type="Proteomes" id="UP001229486">
    <property type="component" value="Unassembled WGS sequence"/>
</dbReference>
<dbReference type="EMBL" id="JAURTK010000024">
    <property type="protein sequence ID" value="MDP9651618.1"/>
    <property type="molecule type" value="Genomic_DNA"/>
</dbReference>
<feature type="chain" id="PRO_5044506455" description="Lipoprotein" evidence="1">
    <location>
        <begin position="23"/>
        <end position="210"/>
    </location>
</feature>
<evidence type="ECO:0008006" key="4">
    <source>
        <dbReference type="Google" id="ProtNLM"/>
    </source>
</evidence>
<dbReference type="RefSeq" id="WP_392396182.1">
    <property type="nucleotide sequence ID" value="NZ_JAURTK010000024.1"/>
</dbReference>
<evidence type="ECO:0000313" key="2">
    <source>
        <dbReference type="EMBL" id="MDP9651618.1"/>
    </source>
</evidence>
<name>A0AB73INP4_9BURK</name>
<dbReference type="PROSITE" id="PS51257">
    <property type="entry name" value="PROKAR_LIPOPROTEIN"/>
    <property type="match status" value="1"/>
</dbReference>
<evidence type="ECO:0000313" key="3">
    <source>
        <dbReference type="Proteomes" id="UP001229486"/>
    </source>
</evidence>
<feature type="signal peptide" evidence="1">
    <location>
        <begin position="1"/>
        <end position="22"/>
    </location>
</feature>
<keyword evidence="1" id="KW-0732">Signal</keyword>